<gene>
    <name evidence="1" type="ORF">BN970_01314</name>
</gene>
<name>A0A0U1D2S0_9MYCO</name>
<dbReference type="EMBL" id="CTEF01000001">
    <property type="protein sequence ID" value="CQD07028.1"/>
    <property type="molecule type" value="Genomic_DNA"/>
</dbReference>
<organism evidence="1 2">
    <name type="scientific">Mycolicibacterium conceptionense</name>
    <dbReference type="NCBI Taxonomy" id="451644"/>
    <lineage>
        <taxon>Bacteria</taxon>
        <taxon>Bacillati</taxon>
        <taxon>Actinomycetota</taxon>
        <taxon>Actinomycetes</taxon>
        <taxon>Mycobacteriales</taxon>
        <taxon>Mycobacteriaceae</taxon>
        <taxon>Mycolicibacterium</taxon>
    </lineage>
</organism>
<sequence>MITDTVYGFGILAASSRPRVFVIPSDPDFTELLNDPPANGIRYLLAVPRAGRGTADALNVRYPTLYDTGAEVATLELEIPNDGDGQPDWRLYRVNEPVTRR</sequence>
<protein>
    <submittedName>
        <fullName evidence="1">Uncharacterized protein</fullName>
    </submittedName>
</protein>
<reference evidence="1 2" key="1">
    <citation type="submission" date="2015-03" db="EMBL/GenBank/DDBJ databases">
        <authorList>
            <person name="Murphy D."/>
        </authorList>
    </citation>
    <scope>NUCLEOTIDE SEQUENCE [LARGE SCALE GENOMIC DNA]</scope>
    <source>
        <strain evidence="1 2">D16</strain>
    </source>
</reference>
<accession>A0A0U1D2S0</accession>
<evidence type="ECO:0000313" key="1">
    <source>
        <dbReference type="EMBL" id="CQD07028.1"/>
    </source>
</evidence>
<proteinExistence type="predicted"/>
<dbReference type="AlphaFoldDB" id="A0A0U1D2S0"/>
<evidence type="ECO:0000313" key="2">
    <source>
        <dbReference type="Proteomes" id="UP000182227"/>
    </source>
</evidence>
<dbReference type="Proteomes" id="UP000182227">
    <property type="component" value="Unassembled WGS sequence"/>
</dbReference>